<evidence type="ECO:0000259" key="9">
    <source>
        <dbReference type="Pfam" id="PF14380"/>
    </source>
</evidence>
<comment type="catalytic activity">
    <reaction evidence="6">
        <text>L-seryl-[protein] + ATP = O-phospho-L-seryl-[protein] + ADP + H(+)</text>
        <dbReference type="Rhea" id="RHEA:17989"/>
        <dbReference type="Rhea" id="RHEA-COMP:9863"/>
        <dbReference type="Rhea" id="RHEA-COMP:11604"/>
        <dbReference type="ChEBI" id="CHEBI:15378"/>
        <dbReference type="ChEBI" id="CHEBI:29999"/>
        <dbReference type="ChEBI" id="CHEBI:30616"/>
        <dbReference type="ChEBI" id="CHEBI:83421"/>
        <dbReference type="ChEBI" id="CHEBI:456216"/>
        <dbReference type="EC" id="2.7.11.1"/>
    </reaction>
</comment>
<evidence type="ECO:0000256" key="6">
    <source>
        <dbReference type="ARBA" id="ARBA00048679"/>
    </source>
</evidence>
<feature type="domain" description="Wall-associated receptor kinase C-terminal" evidence="9">
    <location>
        <begin position="141"/>
        <end position="215"/>
    </location>
</feature>
<evidence type="ECO:0000256" key="7">
    <source>
        <dbReference type="SAM" id="SignalP"/>
    </source>
</evidence>
<evidence type="ECO:0000256" key="5">
    <source>
        <dbReference type="ARBA" id="ARBA00047899"/>
    </source>
</evidence>
<reference evidence="11" key="1">
    <citation type="submission" date="2016-06" db="EMBL/GenBank/DDBJ databases">
        <title>Parallel loss of symbiosis genes in relatives of nitrogen-fixing non-legume Parasponia.</title>
        <authorList>
            <person name="Van Velzen R."/>
            <person name="Holmer R."/>
            <person name="Bu F."/>
            <person name="Rutten L."/>
            <person name="Van Zeijl A."/>
            <person name="Liu W."/>
            <person name="Santuari L."/>
            <person name="Cao Q."/>
            <person name="Sharma T."/>
            <person name="Shen D."/>
            <person name="Roswanjaya Y."/>
            <person name="Wardhani T."/>
            <person name="Kalhor M.S."/>
            <person name="Jansen J."/>
            <person name="Van den Hoogen J."/>
            <person name="Gungor B."/>
            <person name="Hartog M."/>
            <person name="Hontelez J."/>
            <person name="Verver J."/>
            <person name="Yang W.-C."/>
            <person name="Schijlen E."/>
            <person name="Repin R."/>
            <person name="Schilthuizen M."/>
            <person name="Schranz E."/>
            <person name="Heidstra R."/>
            <person name="Miyata K."/>
            <person name="Fedorova E."/>
            <person name="Kohlen W."/>
            <person name="Bisseling T."/>
            <person name="Smit S."/>
            <person name="Geurts R."/>
        </authorList>
    </citation>
    <scope>NUCLEOTIDE SEQUENCE [LARGE SCALE GENOMIC DNA]</scope>
    <source>
        <strain evidence="11">cv. RG33-2</strain>
    </source>
</reference>
<dbReference type="GO" id="GO:0004674">
    <property type="term" value="F:protein serine/threonine kinase activity"/>
    <property type="evidence" value="ECO:0007669"/>
    <property type="project" value="UniProtKB-EC"/>
</dbReference>
<keyword evidence="11" id="KW-1185">Reference proteome</keyword>
<proteinExistence type="predicted"/>
<dbReference type="AlphaFoldDB" id="A0A2P5FVR9"/>
<evidence type="ECO:0000256" key="4">
    <source>
        <dbReference type="ARBA" id="ARBA00023180"/>
    </source>
</evidence>
<dbReference type="EMBL" id="JXTC01000006">
    <property type="protein sequence ID" value="POO01882.1"/>
    <property type="molecule type" value="Genomic_DNA"/>
</dbReference>
<dbReference type="EC" id="2.7.11.1" evidence="2"/>
<evidence type="ECO:0000256" key="3">
    <source>
        <dbReference type="ARBA" id="ARBA00022729"/>
    </source>
</evidence>
<dbReference type="InterPro" id="IPR032872">
    <property type="entry name" value="WAK_assoc_C"/>
</dbReference>
<evidence type="ECO:0000256" key="2">
    <source>
        <dbReference type="ARBA" id="ARBA00012513"/>
    </source>
</evidence>
<evidence type="ECO:0000259" key="8">
    <source>
        <dbReference type="Pfam" id="PF13947"/>
    </source>
</evidence>
<keyword evidence="4" id="KW-0325">Glycoprotein</keyword>
<gene>
    <name evidence="10" type="ORF">TorRG33x02_021740</name>
</gene>
<dbReference type="Proteomes" id="UP000237000">
    <property type="component" value="Unassembled WGS sequence"/>
</dbReference>
<dbReference type="PANTHER" id="PTHR33138:SF85">
    <property type="entry name" value="LEAF RUST 10 DISEASE-RESISTANCE LOCUS RECEPTOR-LIKE PROTEIN KINASE-LIKE 2.7 ISOFORM X1"/>
    <property type="match status" value="1"/>
</dbReference>
<dbReference type="InterPro" id="IPR025287">
    <property type="entry name" value="WAK_GUB"/>
</dbReference>
<dbReference type="GO" id="GO:0016020">
    <property type="term" value="C:membrane"/>
    <property type="evidence" value="ECO:0007669"/>
    <property type="project" value="UniProtKB-SubCell"/>
</dbReference>
<protein>
    <recommendedName>
        <fullName evidence="2">non-specific serine/threonine protein kinase</fullName>
        <ecNumber evidence="2">2.7.11.1</ecNumber>
    </recommendedName>
</protein>
<evidence type="ECO:0000313" key="10">
    <source>
        <dbReference type="EMBL" id="POO01882.1"/>
    </source>
</evidence>
<dbReference type="InParanoid" id="A0A2P5FVR9"/>
<accession>A0A2P5FVR9</accession>
<comment type="caution">
    <text evidence="10">The sequence shown here is derived from an EMBL/GenBank/DDBJ whole genome shotgun (WGS) entry which is preliminary data.</text>
</comment>
<comment type="catalytic activity">
    <reaction evidence="5">
        <text>L-threonyl-[protein] + ATP = O-phospho-L-threonyl-[protein] + ADP + H(+)</text>
        <dbReference type="Rhea" id="RHEA:46608"/>
        <dbReference type="Rhea" id="RHEA-COMP:11060"/>
        <dbReference type="Rhea" id="RHEA-COMP:11605"/>
        <dbReference type="ChEBI" id="CHEBI:15378"/>
        <dbReference type="ChEBI" id="CHEBI:30013"/>
        <dbReference type="ChEBI" id="CHEBI:30616"/>
        <dbReference type="ChEBI" id="CHEBI:61977"/>
        <dbReference type="ChEBI" id="CHEBI:456216"/>
        <dbReference type="EC" id="2.7.11.1"/>
    </reaction>
</comment>
<comment type="subcellular location">
    <subcellularLocation>
        <location evidence="1">Membrane</location>
        <topology evidence="1">Single-pass membrane protein</topology>
    </subcellularLocation>
</comment>
<feature type="signal peptide" evidence="7">
    <location>
        <begin position="1"/>
        <end position="25"/>
    </location>
</feature>
<evidence type="ECO:0000313" key="11">
    <source>
        <dbReference type="Proteomes" id="UP000237000"/>
    </source>
</evidence>
<dbReference type="Pfam" id="PF13947">
    <property type="entry name" value="GUB_WAK_bind"/>
    <property type="match status" value="1"/>
</dbReference>
<dbReference type="Pfam" id="PF14380">
    <property type="entry name" value="WAK_assoc"/>
    <property type="match status" value="1"/>
</dbReference>
<name>A0A2P5FVR9_TREOI</name>
<keyword evidence="10" id="KW-0675">Receptor</keyword>
<feature type="chain" id="PRO_5015198520" description="non-specific serine/threonine protein kinase" evidence="7">
    <location>
        <begin position="26"/>
        <end position="253"/>
    </location>
</feature>
<dbReference type="OrthoDB" id="1153938at2759"/>
<keyword evidence="10" id="KW-0418">Kinase</keyword>
<organism evidence="10 11">
    <name type="scientific">Trema orientale</name>
    <name type="common">Charcoal tree</name>
    <name type="synonym">Celtis orientalis</name>
    <dbReference type="NCBI Taxonomy" id="63057"/>
    <lineage>
        <taxon>Eukaryota</taxon>
        <taxon>Viridiplantae</taxon>
        <taxon>Streptophyta</taxon>
        <taxon>Embryophyta</taxon>
        <taxon>Tracheophyta</taxon>
        <taxon>Spermatophyta</taxon>
        <taxon>Magnoliopsida</taxon>
        <taxon>eudicotyledons</taxon>
        <taxon>Gunneridae</taxon>
        <taxon>Pentapetalae</taxon>
        <taxon>rosids</taxon>
        <taxon>fabids</taxon>
        <taxon>Rosales</taxon>
        <taxon>Cannabaceae</taxon>
        <taxon>Trema</taxon>
    </lineage>
</organism>
<dbReference type="GO" id="GO:0030247">
    <property type="term" value="F:polysaccharide binding"/>
    <property type="evidence" value="ECO:0007669"/>
    <property type="project" value="InterPro"/>
</dbReference>
<dbReference type="STRING" id="63057.A0A2P5FVR9"/>
<keyword evidence="3 7" id="KW-0732">Signal</keyword>
<feature type="domain" description="Wall-associated receptor kinase galacturonan-binding" evidence="8">
    <location>
        <begin position="34"/>
        <end position="88"/>
    </location>
</feature>
<evidence type="ECO:0000256" key="1">
    <source>
        <dbReference type="ARBA" id="ARBA00004167"/>
    </source>
</evidence>
<keyword evidence="10" id="KW-0808">Transferase</keyword>
<sequence>MEGPLFFQLLIIALSTLIRFRFSYSSDTQEFIQCSRPYKCGTLRNLSFPFWGNDRPEFCGHQSFELDCRYKQYPVIEINGLEYRLLDNTPLDKMTIARLDLWDNPCSPKFLNTTLDHDLFRGDGDVVYYADDYLMRILRPELGMCRGVVRVPVFKTALENTMGGKVELKEALNQGFEVEYYYYSSRLWGCRSCEESGGSCGFNTTTQKFLCFCRDHQEGGVCFTNNQDRHRKLTIELSNCLVPVRGKPEQYNT</sequence>
<dbReference type="PANTHER" id="PTHR33138">
    <property type="entry name" value="OS01G0690200 PROTEIN"/>
    <property type="match status" value="1"/>
</dbReference>